<accession>A0A506U264</accession>
<evidence type="ECO:0000256" key="1">
    <source>
        <dbReference type="ARBA" id="ARBA00023015"/>
    </source>
</evidence>
<dbReference type="Proteomes" id="UP000320314">
    <property type="component" value="Unassembled WGS sequence"/>
</dbReference>
<evidence type="ECO:0000259" key="4">
    <source>
        <dbReference type="PROSITE" id="PS51071"/>
    </source>
</evidence>
<dbReference type="GO" id="GO:0003700">
    <property type="term" value="F:DNA-binding transcription factor activity"/>
    <property type="evidence" value="ECO:0007669"/>
    <property type="project" value="InterPro"/>
</dbReference>
<dbReference type="InterPro" id="IPR009057">
    <property type="entry name" value="Homeodomain-like_sf"/>
</dbReference>
<keyword evidence="2" id="KW-0238">DNA-binding</keyword>
<comment type="caution">
    <text evidence="6">The sequence shown here is derived from an EMBL/GenBank/DDBJ whole genome shotgun (WGS) entry which is preliminary data.</text>
</comment>
<dbReference type="PANTHER" id="PTHR30514:SF1">
    <property type="entry name" value="HTH-TYPE TRANSCRIPTIONAL REGULATOR HEXR-RELATED"/>
    <property type="match status" value="1"/>
</dbReference>
<dbReference type="InterPro" id="IPR046348">
    <property type="entry name" value="SIS_dom_sf"/>
</dbReference>
<evidence type="ECO:0000313" key="6">
    <source>
        <dbReference type="EMBL" id="TPW27558.1"/>
    </source>
</evidence>
<dbReference type="InterPro" id="IPR047640">
    <property type="entry name" value="RpiR-like"/>
</dbReference>
<dbReference type="PANTHER" id="PTHR30514">
    <property type="entry name" value="GLUCOKINASE"/>
    <property type="match status" value="1"/>
</dbReference>
<dbReference type="OrthoDB" id="8582409at2"/>
<dbReference type="CDD" id="cd05013">
    <property type="entry name" value="SIS_RpiR"/>
    <property type="match status" value="1"/>
</dbReference>
<dbReference type="AlphaFoldDB" id="A0A506U264"/>
<sequence>MANGLQPVLPKIKISVSNLTPTLRRIAAFVTDAPEETTRLSVEELAARTGVSVASIYRFCREMNYQTFSQLKLAIAREITSEPSRHGGDDGPEMHEPFVAEYVRCLDETGRFVDDQTLRSVIDLILRSTRIMTVGVGASGIAANFLHYKLLRAGIACHRPLDMHLATMLVSSFTNRDLLVVFSASGATRDIVDLCTLADNGAVPIVSVTSRPRNPVADRSIHHMIAVSSDSPVTSGSGASVISQVAVADIVYHAMYERDDIVRRRVDQTTDSVIAKHL</sequence>
<feature type="domain" description="HTH rpiR-type" evidence="4">
    <location>
        <begin position="6"/>
        <end position="82"/>
    </location>
</feature>
<dbReference type="InterPro" id="IPR035472">
    <property type="entry name" value="RpiR-like_SIS"/>
</dbReference>
<dbReference type="InterPro" id="IPR000281">
    <property type="entry name" value="HTH_RpiR"/>
</dbReference>
<protein>
    <submittedName>
        <fullName evidence="6">MurR/RpiR family transcriptional regulator</fullName>
    </submittedName>
</protein>
<reference evidence="6 7" key="1">
    <citation type="submission" date="2019-06" db="EMBL/GenBank/DDBJ databases">
        <authorList>
            <person name="Li M."/>
        </authorList>
    </citation>
    <scope>NUCLEOTIDE SEQUENCE [LARGE SCALE GENOMIC DNA]</scope>
    <source>
        <strain evidence="6 7">BGMRC6574</strain>
    </source>
</reference>
<dbReference type="InterPro" id="IPR036388">
    <property type="entry name" value="WH-like_DNA-bd_sf"/>
</dbReference>
<dbReference type="SUPFAM" id="SSF53697">
    <property type="entry name" value="SIS domain"/>
    <property type="match status" value="1"/>
</dbReference>
<dbReference type="Pfam" id="PF01380">
    <property type="entry name" value="SIS"/>
    <property type="match status" value="1"/>
</dbReference>
<evidence type="ECO:0000256" key="3">
    <source>
        <dbReference type="ARBA" id="ARBA00023163"/>
    </source>
</evidence>
<dbReference type="SUPFAM" id="SSF46689">
    <property type="entry name" value="Homeodomain-like"/>
    <property type="match status" value="1"/>
</dbReference>
<organism evidence="6 7">
    <name type="scientific">Pararhizobium mangrovi</name>
    <dbReference type="NCBI Taxonomy" id="2590452"/>
    <lineage>
        <taxon>Bacteria</taxon>
        <taxon>Pseudomonadati</taxon>
        <taxon>Pseudomonadota</taxon>
        <taxon>Alphaproteobacteria</taxon>
        <taxon>Hyphomicrobiales</taxon>
        <taxon>Rhizobiaceae</taxon>
        <taxon>Rhizobium/Agrobacterium group</taxon>
        <taxon>Pararhizobium</taxon>
    </lineage>
</organism>
<evidence type="ECO:0000259" key="5">
    <source>
        <dbReference type="PROSITE" id="PS51464"/>
    </source>
</evidence>
<dbReference type="PROSITE" id="PS51464">
    <property type="entry name" value="SIS"/>
    <property type="match status" value="1"/>
</dbReference>
<dbReference type="RefSeq" id="WP_141167151.1">
    <property type="nucleotide sequence ID" value="NZ_VHLH01000020.1"/>
</dbReference>
<keyword evidence="1" id="KW-0805">Transcription regulation</keyword>
<evidence type="ECO:0000313" key="7">
    <source>
        <dbReference type="Proteomes" id="UP000320314"/>
    </source>
</evidence>
<dbReference type="Gene3D" id="1.10.10.10">
    <property type="entry name" value="Winged helix-like DNA-binding domain superfamily/Winged helix DNA-binding domain"/>
    <property type="match status" value="1"/>
</dbReference>
<dbReference type="GO" id="GO:0097367">
    <property type="term" value="F:carbohydrate derivative binding"/>
    <property type="evidence" value="ECO:0007669"/>
    <property type="project" value="InterPro"/>
</dbReference>
<dbReference type="InterPro" id="IPR001347">
    <property type="entry name" value="SIS_dom"/>
</dbReference>
<gene>
    <name evidence="6" type="ORF">FJU11_11225</name>
</gene>
<dbReference type="Gene3D" id="3.40.50.10490">
    <property type="entry name" value="Glucose-6-phosphate isomerase like protein, domain 1"/>
    <property type="match status" value="1"/>
</dbReference>
<dbReference type="Pfam" id="PF01418">
    <property type="entry name" value="HTH_6"/>
    <property type="match status" value="1"/>
</dbReference>
<feature type="domain" description="SIS" evidence="5">
    <location>
        <begin position="121"/>
        <end position="261"/>
    </location>
</feature>
<dbReference type="GO" id="GO:0003677">
    <property type="term" value="F:DNA binding"/>
    <property type="evidence" value="ECO:0007669"/>
    <property type="project" value="UniProtKB-KW"/>
</dbReference>
<keyword evidence="3" id="KW-0804">Transcription</keyword>
<dbReference type="GO" id="GO:1901135">
    <property type="term" value="P:carbohydrate derivative metabolic process"/>
    <property type="evidence" value="ECO:0007669"/>
    <property type="project" value="InterPro"/>
</dbReference>
<dbReference type="EMBL" id="VHLH01000020">
    <property type="protein sequence ID" value="TPW27558.1"/>
    <property type="molecule type" value="Genomic_DNA"/>
</dbReference>
<name>A0A506U264_9HYPH</name>
<dbReference type="PROSITE" id="PS51071">
    <property type="entry name" value="HTH_RPIR"/>
    <property type="match status" value="1"/>
</dbReference>
<keyword evidence="7" id="KW-1185">Reference proteome</keyword>
<proteinExistence type="predicted"/>
<evidence type="ECO:0000256" key="2">
    <source>
        <dbReference type="ARBA" id="ARBA00023125"/>
    </source>
</evidence>